<dbReference type="STRING" id="335541.Swol_2486"/>
<dbReference type="KEGG" id="swo:Swol_2486"/>
<dbReference type="AlphaFoldDB" id="Q0AU29"/>
<dbReference type="PROSITE" id="PS51257">
    <property type="entry name" value="PROKAR_LIPOPROTEIN"/>
    <property type="match status" value="1"/>
</dbReference>
<dbReference type="OrthoDB" id="9787830at2"/>
<sequence length="370" mass="41587">MKMIKKYNNKAILRSLLIVFLLLSLLLSSACSKEENRETVPSANTRTITDCIGREVKVPVQINRIACLCPESAYTLAMFGQGDKMVAVVGGVKRDLILTEMYPGIKDLPVPKSSAVINIEELVKTDPDVVFVKKDSFSSEAEVQKLNKSKLPFLVIDFNSMKEQQYAIEMMGLVLGADDKAQKFNDYYQNCIERVQKRVGLIPQEKRAKVYHSINEATRTDIKGSLSADWLEAAGADNVSIDKNLKTLEGKYFASLEQILLWNPEVILVNEIGVADYILTNTQWAPLQAVKNKKVWQLPNGISRWGHPSSPETPLAILWTAQTLYPEKFLDLDMAAETRSFYKDFFGLELSEEVVDRIIAGEGMRIARSQ</sequence>
<dbReference type="InterPro" id="IPR050902">
    <property type="entry name" value="ABC_Transporter_SBP"/>
</dbReference>
<reference evidence="4" key="1">
    <citation type="journal article" date="2010" name="Environ. Microbiol.">
        <title>The genome of Syntrophomonas wolfei: new insights into syntrophic metabolism and biohydrogen production.</title>
        <authorList>
            <person name="Sieber J.R."/>
            <person name="Sims D.R."/>
            <person name="Han C."/>
            <person name="Kim E."/>
            <person name="Lykidis A."/>
            <person name="Lapidus A.L."/>
            <person name="McDonnald E."/>
            <person name="Rohlin L."/>
            <person name="Culley D.E."/>
            <person name="Gunsalus R."/>
            <person name="McInerney M.J."/>
        </authorList>
    </citation>
    <scope>NUCLEOTIDE SEQUENCE [LARGE SCALE GENOMIC DNA]</scope>
    <source>
        <strain evidence="4">DSM 2245B / Goettingen</strain>
    </source>
</reference>
<dbReference type="HOGENOM" id="CLU_038034_13_2_9"/>
<dbReference type="Gene3D" id="3.40.50.1980">
    <property type="entry name" value="Nitrogenase molybdenum iron protein domain"/>
    <property type="match status" value="2"/>
</dbReference>
<dbReference type="PROSITE" id="PS50983">
    <property type="entry name" value="FE_B12_PBP"/>
    <property type="match status" value="1"/>
</dbReference>
<protein>
    <submittedName>
        <fullName evidence="3">Ferrichrome-binding periplasmic protein</fullName>
    </submittedName>
</protein>
<dbReference type="PANTHER" id="PTHR30535:SF34">
    <property type="entry name" value="MOLYBDATE-BINDING PROTEIN MOLA"/>
    <property type="match status" value="1"/>
</dbReference>
<keyword evidence="4" id="KW-1185">Reference proteome</keyword>
<evidence type="ECO:0000313" key="3">
    <source>
        <dbReference type="EMBL" id="ABI69775.1"/>
    </source>
</evidence>
<dbReference type="PANTHER" id="PTHR30535">
    <property type="entry name" value="VITAMIN B12-BINDING PROTEIN"/>
    <property type="match status" value="1"/>
</dbReference>
<evidence type="ECO:0000256" key="1">
    <source>
        <dbReference type="ARBA" id="ARBA00008814"/>
    </source>
</evidence>
<dbReference type="RefSeq" id="WP_011641857.1">
    <property type="nucleotide sequence ID" value="NC_008346.1"/>
</dbReference>
<organism evidence="3 4">
    <name type="scientific">Syntrophomonas wolfei subsp. wolfei (strain DSM 2245B / Goettingen)</name>
    <dbReference type="NCBI Taxonomy" id="335541"/>
    <lineage>
        <taxon>Bacteria</taxon>
        <taxon>Bacillati</taxon>
        <taxon>Bacillota</taxon>
        <taxon>Clostridia</taxon>
        <taxon>Eubacteriales</taxon>
        <taxon>Syntrophomonadaceae</taxon>
        <taxon>Syntrophomonas</taxon>
    </lineage>
</organism>
<accession>Q0AU29</accession>
<dbReference type="InterPro" id="IPR002491">
    <property type="entry name" value="ABC_transptr_periplasmic_BD"/>
</dbReference>
<dbReference type="Proteomes" id="UP000001968">
    <property type="component" value="Chromosome"/>
</dbReference>
<dbReference type="eggNOG" id="COG0614">
    <property type="taxonomic scope" value="Bacteria"/>
</dbReference>
<proteinExistence type="inferred from homology"/>
<dbReference type="Pfam" id="PF01497">
    <property type="entry name" value="Peripla_BP_2"/>
    <property type="match status" value="1"/>
</dbReference>
<dbReference type="EMBL" id="CP000448">
    <property type="protein sequence ID" value="ABI69775.1"/>
    <property type="molecule type" value="Genomic_DNA"/>
</dbReference>
<evidence type="ECO:0000313" key="4">
    <source>
        <dbReference type="Proteomes" id="UP000001968"/>
    </source>
</evidence>
<name>Q0AU29_SYNWW</name>
<gene>
    <name evidence="3" type="ordered locus">Swol_2486</name>
</gene>
<dbReference type="CDD" id="cd01142">
    <property type="entry name" value="TroA_e"/>
    <property type="match status" value="1"/>
</dbReference>
<feature type="domain" description="Fe/B12 periplasmic-binding" evidence="2">
    <location>
        <begin position="64"/>
        <end position="328"/>
    </location>
</feature>
<comment type="similarity">
    <text evidence="1">Belongs to the bacterial solute-binding protein 8 family.</text>
</comment>
<evidence type="ECO:0000259" key="2">
    <source>
        <dbReference type="PROSITE" id="PS50983"/>
    </source>
</evidence>
<dbReference type="Gene3D" id="1.20.58.2180">
    <property type="match status" value="1"/>
</dbReference>
<dbReference type="SUPFAM" id="SSF53807">
    <property type="entry name" value="Helical backbone' metal receptor"/>
    <property type="match status" value="1"/>
</dbReference>